<evidence type="ECO:0000313" key="1">
    <source>
        <dbReference type="EMBL" id="KAK7688144.1"/>
    </source>
</evidence>
<gene>
    <name evidence="1" type="ORF">QCA50_008514</name>
</gene>
<dbReference type="AlphaFoldDB" id="A0AAW0G9U2"/>
<name>A0AAW0G9U2_9APHY</name>
<reference evidence="1 2" key="1">
    <citation type="submission" date="2022-09" db="EMBL/GenBank/DDBJ databases">
        <authorList>
            <person name="Palmer J.M."/>
        </authorList>
    </citation>
    <scope>NUCLEOTIDE SEQUENCE [LARGE SCALE GENOMIC DNA]</scope>
    <source>
        <strain evidence="1 2">DSM 7382</strain>
    </source>
</reference>
<accession>A0AAW0G9U2</accession>
<proteinExistence type="predicted"/>
<dbReference type="Proteomes" id="UP001385951">
    <property type="component" value="Unassembled WGS sequence"/>
</dbReference>
<comment type="caution">
    <text evidence="1">The sequence shown here is derived from an EMBL/GenBank/DDBJ whole genome shotgun (WGS) entry which is preliminary data.</text>
</comment>
<keyword evidence="2" id="KW-1185">Reference proteome</keyword>
<organism evidence="1 2">
    <name type="scientific">Cerrena zonata</name>
    <dbReference type="NCBI Taxonomy" id="2478898"/>
    <lineage>
        <taxon>Eukaryota</taxon>
        <taxon>Fungi</taxon>
        <taxon>Dikarya</taxon>
        <taxon>Basidiomycota</taxon>
        <taxon>Agaricomycotina</taxon>
        <taxon>Agaricomycetes</taxon>
        <taxon>Polyporales</taxon>
        <taxon>Cerrenaceae</taxon>
        <taxon>Cerrena</taxon>
    </lineage>
</organism>
<dbReference type="EMBL" id="JASBNA010000011">
    <property type="protein sequence ID" value="KAK7688144.1"/>
    <property type="molecule type" value="Genomic_DNA"/>
</dbReference>
<protein>
    <recommendedName>
        <fullName evidence="3">F-box domain-containing protein</fullName>
    </recommendedName>
</protein>
<sequence length="449" mass="51656">MLLPTTQRRFPNEIIDWIIDYLWGENPTLAVCSRVAKSWLPRCRVNLFECLVWARRCKDGTSHSFDDLVEYLKIYPHLRPYIKSLALVHHRKRDAPLCEVEQRPWLCEVTLRSLLSVLPKLIEIQIVGVRLGDGNADPCHDICSHSPSTSESKRFKLDSLVLNHFGNPGGEFGRIYNFLELFESVERLCIFTLYWNSKDMGEDVFAPITLSRYSPLPSLRTPSFKVCTRQNLLHLLGHILPVINSIEGLGFTCYKSEDAFLASEQVHRIGSNLQALDLNLSMPIYYEVDDDGIHVPIPQELWRQLFFTKCCALQRILVSMSCWGGSLPPGLNNSKLLSYALDILSECPPTIVEAGLWIDCYDVTLDSAVREMDWKRLRDLVQTWKHLSRITFHFKSTLLDRTTDKTEPFVLAEMAPAKRDKLDIEVWIHVYSNQEGMVSHDPRHGLRES</sequence>
<evidence type="ECO:0000313" key="2">
    <source>
        <dbReference type="Proteomes" id="UP001385951"/>
    </source>
</evidence>
<evidence type="ECO:0008006" key="3">
    <source>
        <dbReference type="Google" id="ProtNLM"/>
    </source>
</evidence>